<proteinExistence type="inferred from homology"/>
<keyword evidence="4" id="KW-1185">Reference proteome</keyword>
<dbReference type="PANTHER" id="PTHR12794">
    <property type="entry name" value="GEMIN2"/>
    <property type="match status" value="1"/>
</dbReference>
<feature type="compositionally biased region" description="Low complexity" evidence="2">
    <location>
        <begin position="35"/>
        <end position="46"/>
    </location>
</feature>
<dbReference type="GO" id="GO:0005634">
    <property type="term" value="C:nucleus"/>
    <property type="evidence" value="ECO:0007669"/>
    <property type="project" value="TreeGrafter"/>
</dbReference>
<protein>
    <submittedName>
        <fullName evidence="3">Uncharacterized protein</fullName>
    </submittedName>
</protein>
<dbReference type="GO" id="GO:0000387">
    <property type="term" value="P:spliceosomal snRNP assembly"/>
    <property type="evidence" value="ECO:0007669"/>
    <property type="project" value="InterPro"/>
</dbReference>
<reference evidence="3" key="1">
    <citation type="submission" date="2017-10" db="EMBL/GenBank/DDBJ databases">
        <title>Comparative genomics in systemic dimorphic fungi from Ajellomycetaceae.</title>
        <authorList>
            <person name="Munoz J.F."/>
            <person name="Mcewen J.G."/>
            <person name="Clay O.K."/>
            <person name="Cuomo C.A."/>
        </authorList>
    </citation>
    <scope>NUCLEOTIDE SEQUENCE [LARGE SCALE GENOMIC DNA]</scope>
    <source>
        <strain evidence="3">UAMH7299</strain>
    </source>
</reference>
<evidence type="ECO:0000313" key="4">
    <source>
        <dbReference type="Proteomes" id="UP000224634"/>
    </source>
</evidence>
<name>A0A2B7Y3C4_POLH7</name>
<feature type="region of interest" description="Disordered" evidence="2">
    <location>
        <begin position="1"/>
        <end position="82"/>
    </location>
</feature>
<accession>A0A2B7Y3C4</accession>
<comment type="similarity">
    <text evidence="1">Belongs to the gemin-2 family.</text>
</comment>
<dbReference type="GO" id="GO:0032797">
    <property type="term" value="C:SMN complex"/>
    <property type="evidence" value="ECO:0007669"/>
    <property type="project" value="TreeGrafter"/>
</dbReference>
<feature type="compositionally biased region" description="Acidic residues" evidence="2">
    <location>
        <begin position="348"/>
        <end position="362"/>
    </location>
</feature>
<dbReference type="OrthoDB" id="428895at2759"/>
<dbReference type="InterPro" id="IPR035426">
    <property type="entry name" value="Gemin2/Brr1"/>
</dbReference>
<feature type="compositionally biased region" description="Acidic residues" evidence="2">
    <location>
        <begin position="449"/>
        <end position="467"/>
    </location>
</feature>
<dbReference type="PANTHER" id="PTHR12794:SF0">
    <property type="entry name" value="GEM-ASSOCIATED PROTEIN 2"/>
    <property type="match status" value="1"/>
</dbReference>
<evidence type="ECO:0000313" key="3">
    <source>
        <dbReference type="EMBL" id="PGH15996.1"/>
    </source>
</evidence>
<gene>
    <name evidence="3" type="ORF">AJ80_05372</name>
</gene>
<dbReference type="AlphaFoldDB" id="A0A2B7Y3C4"/>
<evidence type="ECO:0000256" key="2">
    <source>
        <dbReference type="SAM" id="MobiDB-lite"/>
    </source>
</evidence>
<organism evidence="3 4">
    <name type="scientific">Polytolypa hystricis (strain UAMH7299)</name>
    <dbReference type="NCBI Taxonomy" id="1447883"/>
    <lineage>
        <taxon>Eukaryota</taxon>
        <taxon>Fungi</taxon>
        <taxon>Dikarya</taxon>
        <taxon>Ascomycota</taxon>
        <taxon>Pezizomycotina</taxon>
        <taxon>Eurotiomycetes</taxon>
        <taxon>Eurotiomycetidae</taxon>
        <taxon>Onygenales</taxon>
        <taxon>Onygenales incertae sedis</taxon>
        <taxon>Polytolypa</taxon>
    </lineage>
</organism>
<dbReference type="Pfam" id="PF04938">
    <property type="entry name" value="SIP1"/>
    <property type="match status" value="1"/>
</dbReference>
<feature type="region of interest" description="Disordered" evidence="2">
    <location>
        <begin position="153"/>
        <end position="178"/>
    </location>
</feature>
<sequence>MADKRKTPSSESTDPPSAKRRARSFQTNEDGEGNLSDTPTTSSTLPIKPTPYQQPRNDPVFGQKHAFPGLDDGSVGDDELFYGPPEDGIEYLRMVRSEARTLPSVFVSQETLSKIDNDNNNTQPQSAAVQETTSLKAVRGTGYFSDGVYVAPPPSSHLANSKQEQRKKQQQQQKDFSTTPDAQEIYYNLLRHRFLLLRSTLKCIPPPSIISALDNTSHPISLPAAHKKARAEWHRLLRTVDPQPAQLACMDNESVLRVLDIVTRTLSEAARSGDAVRVKRLGAWAWGLLGRCRDVGQLGSEDVSDIRELGKRAVKILKKVREAERRVEVEGEGEGGEGGYGEGRYDSEDGEGESFMMEDEGESVAGRGNEVQDSAVDNEEVGNQEITPDEAGGQDNAQITHDELEAAKARLRSRLVMDSSATAEPTDDNLDEGEIAQGDDQRGGQQSRDDDDEADEEEDDDDVEDPQAEAKRNTRAMLDMIISVTGEFYGQRDLLEFRDMWDEGPIWM</sequence>
<comment type="caution">
    <text evidence="3">The sequence shown here is derived from an EMBL/GenBank/DDBJ whole genome shotgun (WGS) entry which is preliminary data.</text>
</comment>
<evidence type="ECO:0000256" key="1">
    <source>
        <dbReference type="ARBA" id="ARBA00025758"/>
    </source>
</evidence>
<feature type="region of interest" description="Disordered" evidence="2">
    <location>
        <begin position="325"/>
        <end position="375"/>
    </location>
</feature>
<dbReference type="EMBL" id="PDNA01000078">
    <property type="protein sequence ID" value="PGH15996.1"/>
    <property type="molecule type" value="Genomic_DNA"/>
</dbReference>
<feature type="region of interest" description="Disordered" evidence="2">
    <location>
        <begin position="410"/>
        <end position="474"/>
    </location>
</feature>
<dbReference type="Gene3D" id="1.20.58.1070">
    <property type="match status" value="1"/>
</dbReference>
<dbReference type="Proteomes" id="UP000224634">
    <property type="component" value="Unassembled WGS sequence"/>
</dbReference>
<feature type="compositionally biased region" description="Acidic residues" evidence="2">
    <location>
        <begin position="425"/>
        <end position="434"/>
    </location>
</feature>